<name>A0A978VWB6_ZIZJJ</name>
<dbReference type="InterPro" id="IPR053772">
    <property type="entry name" value="At1g61320/At1g61330-like"/>
</dbReference>
<gene>
    <name evidence="1" type="ORF">FEM48_Zijuj02G0148500</name>
</gene>
<evidence type="ECO:0000313" key="1">
    <source>
        <dbReference type="EMBL" id="KAH7543111.1"/>
    </source>
</evidence>
<dbReference type="PANTHER" id="PTHR34145">
    <property type="entry name" value="OS02G0105600 PROTEIN"/>
    <property type="match status" value="1"/>
</dbReference>
<proteinExistence type="predicted"/>
<reference evidence="1" key="1">
    <citation type="journal article" date="2021" name="Front. Plant Sci.">
        <title>Chromosome-Scale Genome Assembly for Chinese Sour Jujube and Insights Into Its Genome Evolution and Domestication Signature.</title>
        <authorList>
            <person name="Shen L.-Y."/>
            <person name="Luo H."/>
            <person name="Wang X.-L."/>
            <person name="Wang X.-M."/>
            <person name="Qiu X.-J."/>
            <person name="Liu H."/>
            <person name="Zhou S.-S."/>
            <person name="Jia K.-H."/>
            <person name="Nie S."/>
            <person name="Bao Y.-T."/>
            <person name="Zhang R.-G."/>
            <person name="Yun Q.-Z."/>
            <person name="Chai Y.-H."/>
            <person name="Lu J.-Y."/>
            <person name="Li Y."/>
            <person name="Zhao S.-W."/>
            <person name="Mao J.-F."/>
            <person name="Jia S.-G."/>
            <person name="Mao Y.-M."/>
        </authorList>
    </citation>
    <scope>NUCLEOTIDE SEQUENCE</scope>
    <source>
        <strain evidence="1">AT0</strain>
        <tissue evidence="1">Leaf</tissue>
    </source>
</reference>
<evidence type="ECO:0000313" key="2">
    <source>
        <dbReference type="Proteomes" id="UP000813462"/>
    </source>
</evidence>
<dbReference type="AlphaFoldDB" id="A0A978VWB6"/>
<dbReference type="EMBL" id="JAEACU010000002">
    <property type="protein sequence ID" value="KAH7543111.1"/>
    <property type="molecule type" value="Genomic_DNA"/>
</dbReference>
<protein>
    <submittedName>
        <fullName evidence="1">Uncharacterized protein</fullName>
    </submittedName>
</protein>
<sequence length="304" mass="35894">MWDRIYLHKSCAHQYAKCDGATRMSVVCRRWHKIWEYTIRRTPRLTFVLWNRLKRNWGWTGTVEMIGLVNRITKLHKARTLEELAIDFTLCWDHCGCIKKWLDIAGKKKVKKLSLEFDPDIPSFRHLLTNTIRRYYIRETHKLNIVPPPNLKFLKITQSSEYSSLKYIEISSSSSSDHHHQNQHPILNLMEMEMDTCHPPSANIKINISAPNLSYLVLIEMPADQVPEFSKLERLHFQMRLDKYIPEIEKANGEHSYQYLKVVKLDSFDGCKYEVELVFHLLEYAVAVEKVIIQLLPSEVWKSP</sequence>
<dbReference type="Proteomes" id="UP000813462">
    <property type="component" value="Unassembled WGS sequence"/>
</dbReference>
<comment type="caution">
    <text evidence="1">The sequence shown here is derived from an EMBL/GenBank/DDBJ whole genome shotgun (WGS) entry which is preliminary data.</text>
</comment>
<accession>A0A978VWB6</accession>
<organism evidence="1 2">
    <name type="scientific">Ziziphus jujuba var. spinosa</name>
    <dbReference type="NCBI Taxonomy" id="714518"/>
    <lineage>
        <taxon>Eukaryota</taxon>
        <taxon>Viridiplantae</taxon>
        <taxon>Streptophyta</taxon>
        <taxon>Embryophyta</taxon>
        <taxon>Tracheophyta</taxon>
        <taxon>Spermatophyta</taxon>
        <taxon>Magnoliopsida</taxon>
        <taxon>eudicotyledons</taxon>
        <taxon>Gunneridae</taxon>
        <taxon>Pentapetalae</taxon>
        <taxon>rosids</taxon>
        <taxon>fabids</taxon>
        <taxon>Rosales</taxon>
        <taxon>Rhamnaceae</taxon>
        <taxon>Paliureae</taxon>
        <taxon>Ziziphus</taxon>
    </lineage>
</organism>